<feature type="region of interest" description="Disordered" evidence="1">
    <location>
        <begin position="1"/>
        <end position="84"/>
    </location>
</feature>
<organism evidence="2 3">
    <name type="scientific">Candidatus Mycoplasma haematohominis</name>
    <dbReference type="NCBI Taxonomy" id="1494318"/>
    <lineage>
        <taxon>Bacteria</taxon>
        <taxon>Bacillati</taxon>
        <taxon>Mycoplasmatota</taxon>
        <taxon>Mollicutes</taxon>
        <taxon>Mycoplasmataceae</taxon>
        <taxon>Mycoplasma</taxon>
    </lineage>
</organism>
<accession>A0A478FQP8</accession>
<dbReference type="Proteomes" id="UP000324831">
    <property type="component" value="Unassembled WGS sequence"/>
</dbReference>
<name>A0A478FQP8_9MOLU</name>
<feature type="compositionally biased region" description="Low complexity" evidence="1">
    <location>
        <begin position="1"/>
        <end position="21"/>
    </location>
</feature>
<feature type="compositionally biased region" description="Low complexity" evidence="1">
    <location>
        <begin position="62"/>
        <end position="75"/>
    </location>
</feature>
<feature type="compositionally biased region" description="Basic and acidic residues" evidence="1">
    <location>
        <begin position="30"/>
        <end position="48"/>
    </location>
</feature>
<evidence type="ECO:0000256" key="1">
    <source>
        <dbReference type="SAM" id="MobiDB-lite"/>
    </source>
</evidence>
<dbReference type="AlphaFoldDB" id="A0A478FQP8"/>
<gene>
    <name evidence="2" type="ORF">MHSWG343_04340</name>
</gene>
<dbReference type="EMBL" id="BIMN01000002">
    <property type="protein sequence ID" value="GCE63437.1"/>
    <property type="molecule type" value="Genomic_DNA"/>
</dbReference>
<comment type="caution">
    <text evidence="2">The sequence shown here is derived from an EMBL/GenBank/DDBJ whole genome shotgun (WGS) entry which is preliminary data.</text>
</comment>
<protein>
    <submittedName>
        <fullName evidence="2">Uncharacterized protein</fullName>
    </submittedName>
</protein>
<evidence type="ECO:0000313" key="2">
    <source>
        <dbReference type="EMBL" id="GCE63437.1"/>
    </source>
</evidence>
<proteinExistence type="predicted"/>
<sequence length="178" mass="19919">MLFGASTKTATKTVKRSSASTTKKKVVKTAKTDTTKSTTNKKEAETKTSKTSTAKKTKKEFPASSGMMHAAGAAPEPKKDDETTIKKKKKTLTEKEIKAQKRNEVYSEFNKYGLISITSGAILNHSVNTINKLVAATNGDENNYKYYEEKSRNYLKPHFSLPAQWSQNRVTFGTPWYY</sequence>
<evidence type="ECO:0000313" key="3">
    <source>
        <dbReference type="Proteomes" id="UP000324831"/>
    </source>
</evidence>
<reference evidence="2 3" key="1">
    <citation type="submission" date="2019-01" db="EMBL/GenBank/DDBJ databases">
        <title>Draft genome sequences of Candidatus Mycoplasma haemohominis SWG34-3 identified from a patient with pyrexia, anemia and liver dysfunction.</title>
        <authorList>
            <person name="Sekizuka T."/>
            <person name="Hattori N."/>
            <person name="Katano H."/>
            <person name="Takuma T."/>
            <person name="Ito T."/>
            <person name="Arai N."/>
            <person name="Yanai R."/>
            <person name="Ishii S."/>
            <person name="Miura Y."/>
            <person name="Tokunaga T."/>
            <person name="Watanabe H."/>
            <person name="Nomura N."/>
            <person name="Eguchi J."/>
            <person name="Arai T."/>
            <person name="Hasegawa H."/>
            <person name="Nakamaki T."/>
            <person name="Wakita T."/>
            <person name="Niki Y."/>
            <person name="Kuroda M."/>
        </authorList>
    </citation>
    <scope>NUCLEOTIDE SEQUENCE [LARGE SCALE GENOMIC DNA]</scope>
    <source>
        <strain evidence="2">SWG34-3</strain>
    </source>
</reference>